<evidence type="ECO:0000313" key="2">
    <source>
        <dbReference type="EMBL" id="ONI03056.1"/>
    </source>
</evidence>
<feature type="compositionally biased region" description="Basic residues" evidence="1">
    <location>
        <begin position="1"/>
        <end position="27"/>
    </location>
</feature>
<name>A0A251NUT2_PRUPE</name>
<organism evidence="2 3">
    <name type="scientific">Prunus persica</name>
    <name type="common">Peach</name>
    <name type="synonym">Amygdalus persica</name>
    <dbReference type="NCBI Taxonomy" id="3760"/>
    <lineage>
        <taxon>Eukaryota</taxon>
        <taxon>Viridiplantae</taxon>
        <taxon>Streptophyta</taxon>
        <taxon>Embryophyta</taxon>
        <taxon>Tracheophyta</taxon>
        <taxon>Spermatophyta</taxon>
        <taxon>Magnoliopsida</taxon>
        <taxon>eudicotyledons</taxon>
        <taxon>Gunneridae</taxon>
        <taxon>Pentapetalae</taxon>
        <taxon>rosids</taxon>
        <taxon>fabids</taxon>
        <taxon>Rosales</taxon>
        <taxon>Rosaceae</taxon>
        <taxon>Amygdaloideae</taxon>
        <taxon>Amygdaleae</taxon>
        <taxon>Prunus</taxon>
    </lineage>
</organism>
<dbReference type="AlphaFoldDB" id="A0A251NUT2"/>
<keyword evidence="3" id="KW-1185">Reference proteome</keyword>
<feature type="region of interest" description="Disordered" evidence="1">
    <location>
        <begin position="1"/>
        <end position="79"/>
    </location>
</feature>
<accession>A0A251NUT2</accession>
<dbReference type="EMBL" id="CM007656">
    <property type="protein sequence ID" value="ONI03056.1"/>
    <property type="molecule type" value="Genomic_DNA"/>
</dbReference>
<evidence type="ECO:0000256" key="1">
    <source>
        <dbReference type="SAM" id="MobiDB-lite"/>
    </source>
</evidence>
<dbReference type="Gramene" id="ONI03056">
    <property type="protein sequence ID" value="ONI03056"/>
    <property type="gene ID" value="PRUPE_6G235700"/>
</dbReference>
<sequence>MQKQKNLTKSKQKRNSREKKLKKGMARRGREGMGSHGRKNKLTRTGGVQREEREGGDKGKEGESVLRGRVTSEMLKLLG</sequence>
<feature type="compositionally biased region" description="Basic and acidic residues" evidence="1">
    <location>
        <begin position="49"/>
        <end position="66"/>
    </location>
</feature>
<reference evidence="2 3" key="1">
    <citation type="journal article" date="2013" name="Nat. Genet.">
        <title>The high-quality draft genome of peach (Prunus persica) identifies unique patterns of genetic diversity, domestication and genome evolution.</title>
        <authorList>
            <consortium name="International Peach Genome Initiative"/>
            <person name="Verde I."/>
            <person name="Abbott A.G."/>
            <person name="Scalabrin S."/>
            <person name="Jung S."/>
            <person name="Shu S."/>
            <person name="Marroni F."/>
            <person name="Zhebentyayeva T."/>
            <person name="Dettori M.T."/>
            <person name="Grimwood J."/>
            <person name="Cattonaro F."/>
            <person name="Zuccolo A."/>
            <person name="Rossini L."/>
            <person name="Jenkins J."/>
            <person name="Vendramin E."/>
            <person name="Meisel L.A."/>
            <person name="Decroocq V."/>
            <person name="Sosinski B."/>
            <person name="Prochnik S."/>
            <person name="Mitros T."/>
            <person name="Policriti A."/>
            <person name="Cipriani G."/>
            <person name="Dondini L."/>
            <person name="Ficklin S."/>
            <person name="Goodstein D.M."/>
            <person name="Xuan P."/>
            <person name="Del Fabbro C."/>
            <person name="Aramini V."/>
            <person name="Copetti D."/>
            <person name="Gonzalez S."/>
            <person name="Horner D.S."/>
            <person name="Falchi R."/>
            <person name="Lucas S."/>
            <person name="Mica E."/>
            <person name="Maldonado J."/>
            <person name="Lazzari B."/>
            <person name="Bielenberg D."/>
            <person name="Pirona R."/>
            <person name="Miculan M."/>
            <person name="Barakat A."/>
            <person name="Testolin R."/>
            <person name="Stella A."/>
            <person name="Tartarini S."/>
            <person name="Tonutti P."/>
            <person name="Arus P."/>
            <person name="Orellana A."/>
            <person name="Wells C."/>
            <person name="Main D."/>
            <person name="Vizzotto G."/>
            <person name="Silva H."/>
            <person name="Salamini F."/>
            <person name="Schmutz J."/>
            <person name="Morgante M."/>
            <person name="Rokhsar D.S."/>
        </authorList>
    </citation>
    <scope>NUCLEOTIDE SEQUENCE [LARGE SCALE GENOMIC DNA]</scope>
    <source>
        <strain evidence="3">cv. Nemared</strain>
    </source>
</reference>
<protein>
    <submittedName>
        <fullName evidence="2">Uncharacterized protein</fullName>
    </submittedName>
</protein>
<gene>
    <name evidence="2" type="ORF">PRUPE_6G235700</name>
</gene>
<dbReference type="Proteomes" id="UP000006882">
    <property type="component" value="Chromosome G6"/>
</dbReference>
<evidence type="ECO:0000313" key="3">
    <source>
        <dbReference type="Proteomes" id="UP000006882"/>
    </source>
</evidence>
<proteinExistence type="predicted"/>